<dbReference type="Proteomes" id="UP000194151">
    <property type="component" value="Chromosome"/>
</dbReference>
<protein>
    <submittedName>
        <fullName evidence="1">Uncharacterized protein</fullName>
    </submittedName>
</protein>
<sequence>MAISVTTWLSGDVIPLTATRLLLGVATDGPGSVEFAQTGTVTLTGFPTGRINIEQGLAGDYYATVSGVGVPVGTADGETVDITVTPYDTTGAPGTPFPQKVTCKEYSTDSGTKAITNGNFVLTPADENTDGKYWLVSMEARTMGGATPSPLAGAMVRFVPHVTRDLKFWTNTTPPVDAGTLQHANGYFVKTDGNGVAALRVTTLAGTLNQHATFDVTMTGIEEAKRADGYLANGIDDADEDGLWSPPSAVVDINNNIQIPEYGQTFNLDVSVNNETGQGTQNFVRYVVMNNTAVYPYDQGNDGVLPLDYSILNQNPAPNSNFFTYVRISDANTKCSSPWFCGVDGTRVNLPDPQVGPRVAPAPRVVPDPGLDRTIGISTLKYYNGLRLELQDFNASLLTGFGTGTLSIVFRCYMNGYDQEGNDRPPMVYDSGLNPALYDKVPTISEVGGEIRFSDPYVELSKGAASNWGRNPFDGGDKKKVGFEYIIKQGPNTWYSVYSSTNSWYFISTGNW</sequence>
<name>A0A1W6YH16_9BORD</name>
<dbReference type="KEGG" id="bgv:CAL12_05330"/>
<evidence type="ECO:0000313" key="2">
    <source>
        <dbReference type="Proteomes" id="UP000194151"/>
    </source>
</evidence>
<accession>A0A1W6YH16</accession>
<dbReference type="EMBL" id="CP021108">
    <property type="protein sequence ID" value="ARP80309.1"/>
    <property type="molecule type" value="Genomic_DNA"/>
</dbReference>
<reference evidence="1 2" key="1">
    <citation type="submission" date="2017-05" db="EMBL/GenBank/DDBJ databases">
        <title>Complete and WGS of Bordetella genogroups.</title>
        <authorList>
            <person name="Spilker T."/>
            <person name="LiPuma J."/>
        </authorList>
    </citation>
    <scope>NUCLEOTIDE SEQUENCE [LARGE SCALE GENOMIC DNA]</scope>
    <source>
        <strain evidence="1 2">AU19157</strain>
    </source>
</reference>
<dbReference type="AlphaFoldDB" id="A0A1W6YH16"/>
<organism evidence="1 2">
    <name type="scientific">Bordetella genomosp. 8</name>
    <dbReference type="NCBI Taxonomy" id="1416806"/>
    <lineage>
        <taxon>Bacteria</taxon>
        <taxon>Pseudomonadati</taxon>
        <taxon>Pseudomonadota</taxon>
        <taxon>Betaproteobacteria</taxon>
        <taxon>Burkholderiales</taxon>
        <taxon>Alcaligenaceae</taxon>
        <taxon>Bordetella</taxon>
    </lineage>
</organism>
<keyword evidence="2" id="KW-1185">Reference proteome</keyword>
<dbReference type="STRING" id="1416806.CAL12_05330"/>
<dbReference type="OrthoDB" id="9818800at2"/>
<proteinExistence type="predicted"/>
<gene>
    <name evidence="1" type="ORF">CAL12_05330</name>
</gene>
<dbReference type="RefSeq" id="WP_086063538.1">
    <property type="nucleotide sequence ID" value="NZ_CP021108.1"/>
</dbReference>
<evidence type="ECO:0000313" key="1">
    <source>
        <dbReference type="EMBL" id="ARP80309.1"/>
    </source>
</evidence>